<accession>A0A3B4U637</accession>
<proteinExistence type="predicted"/>
<organism evidence="1 2">
    <name type="scientific">Seriola dumerili</name>
    <name type="common">Greater amberjack</name>
    <name type="synonym">Caranx dumerili</name>
    <dbReference type="NCBI Taxonomy" id="41447"/>
    <lineage>
        <taxon>Eukaryota</taxon>
        <taxon>Metazoa</taxon>
        <taxon>Chordata</taxon>
        <taxon>Craniata</taxon>
        <taxon>Vertebrata</taxon>
        <taxon>Euteleostomi</taxon>
        <taxon>Actinopterygii</taxon>
        <taxon>Neopterygii</taxon>
        <taxon>Teleostei</taxon>
        <taxon>Neoteleostei</taxon>
        <taxon>Acanthomorphata</taxon>
        <taxon>Carangaria</taxon>
        <taxon>Carangiformes</taxon>
        <taxon>Carangidae</taxon>
        <taxon>Seriola</taxon>
    </lineage>
</organism>
<name>A0A3B4U637_SERDU</name>
<reference evidence="1" key="1">
    <citation type="submission" date="2025-08" db="UniProtKB">
        <authorList>
            <consortium name="Ensembl"/>
        </authorList>
    </citation>
    <scope>IDENTIFICATION</scope>
</reference>
<reference evidence="1" key="2">
    <citation type="submission" date="2025-09" db="UniProtKB">
        <authorList>
            <consortium name="Ensembl"/>
        </authorList>
    </citation>
    <scope>IDENTIFICATION</scope>
</reference>
<dbReference type="AlphaFoldDB" id="A0A3B4U637"/>
<protein>
    <submittedName>
        <fullName evidence="1">Uncharacterized protein</fullName>
    </submittedName>
</protein>
<dbReference type="InterPro" id="IPR019379">
    <property type="entry name" value="Gamma_Secretase_Asp_P_PEN2"/>
</dbReference>
<sequence>MKTEDRWLCISSLPMAGKCCMVFQGSLSKTSLPEQLQIKTYVKRSTGVTVVGGSSSTWIIIFQLFRAAWGSWEITSNLYSIQLDIP</sequence>
<dbReference type="Pfam" id="PF10251">
    <property type="entry name" value="PEN-2"/>
    <property type="match status" value="1"/>
</dbReference>
<dbReference type="Proteomes" id="UP000261420">
    <property type="component" value="Unplaced"/>
</dbReference>
<evidence type="ECO:0000313" key="1">
    <source>
        <dbReference type="Ensembl" id="ENSSDUP00000013822.1"/>
    </source>
</evidence>
<evidence type="ECO:0000313" key="2">
    <source>
        <dbReference type="Proteomes" id="UP000261420"/>
    </source>
</evidence>
<dbReference type="Ensembl" id="ENSSDUT00000014080.1">
    <property type="protein sequence ID" value="ENSSDUP00000013822.1"/>
    <property type="gene ID" value="ENSSDUG00000010025.1"/>
</dbReference>
<keyword evidence="2" id="KW-1185">Reference proteome</keyword>